<dbReference type="EMBL" id="CP002573">
    <property type="protein sequence ID" value="AEK57813.1"/>
    <property type="molecule type" value="Genomic_DNA"/>
</dbReference>
<feature type="compositionally biased region" description="Low complexity" evidence="1">
    <location>
        <begin position="7"/>
        <end position="19"/>
    </location>
</feature>
<dbReference type="Proteomes" id="UP000006135">
    <property type="component" value="Chromosome"/>
</dbReference>
<sequence length="175" mass="19126">MPSAELPSAGPTPSAGPAGPDKPVYASSVKLVGPYAQRIRDEVRQGQARSINQLVAKYAVLGMELSRAPDASLRALEMRLLGGQEKLLERIDGVQAELDTLTAMFDLFTKLMLLHLPEPVLDEAEAVQSSALTRYERFLKQVAAQGFDGNRPRALRRIAKLLTERMDAEAKEAGR</sequence>
<organism evidence="2 3">
    <name type="scientific">Acidithiobacillus caldus (strain SM-1)</name>
    <dbReference type="NCBI Taxonomy" id="990288"/>
    <lineage>
        <taxon>Bacteria</taxon>
        <taxon>Pseudomonadati</taxon>
        <taxon>Pseudomonadota</taxon>
        <taxon>Acidithiobacillia</taxon>
        <taxon>Acidithiobacillales</taxon>
        <taxon>Acidithiobacillaceae</taxon>
        <taxon>Acidithiobacillus</taxon>
    </lineage>
</organism>
<keyword evidence="3" id="KW-1185">Reference proteome</keyword>
<name>F9ZLE4_ACICS</name>
<dbReference type="KEGG" id="acu:Atc_1164"/>
<feature type="region of interest" description="Disordered" evidence="1">
    <location>
        <begin position="1"/>
        <end position="22"/>
    </location>
</feature>
<dbReference type="STRING" id="990288.Atc_1164"/>
<proteinExistence type="predicted"/>
<evidence type="ECO:0000313" key="3">
    <source>
        <dbReference type="Proteomes" id="UP000006135"/>
    </source>
</evidence>
<evidence type="ECO:0000313" key="2">
    <source>
        <dbReference type="EMBL" id="AEK57813.1"/>
    </source>
</evidence>
<protein>
    <submittedName>
        <fullName evidence="2">Uncharacterized protein</fullName>
    </submittedName>
</protein>
<dbReference type="HOGENOM" id="CLU_130796_0_0_6"/>
<evidence type="ECO:0000256" key="1">
    <source>
        <dbReference type="SAM" id="MobiDB-lite"/>
    </source>
</evidence>
<accession>F9ZLE4</accession>
<gene>
    <name evidence="2" type="ordered locus">Atc_1164</name>
</gene>
<reference evidence="2 3" key="1">
    <citation type="journal article" date="2011" name="J. Genet. Genomics">
        <title>Unraveling the Acidithiobacillus caldus complete genome and its central metabolisms for carbon assimilation.</title>
        <authorList>
            <person name="You X.Y."/>
            <person name="Guo X."/>
            <person name="Zheng H.J."/>
            <person name="Zhang M.J."/>
            <person name="Liu L.J."/>
            <person name="Zhu Y.Q."/>
            <person name="Zhu B."/>
            <person name="Wang S.Y."/>
            <person name="Zhao G.P."/>
            <person name="Poetsch A."/>
            <person name="Jiang C.Y."/>
            <person name="Liu S.J."/>
        </authorList>
    </citation>
    <scope>NUCLEOTIDE SEQUENCE [LARGE SCALE GENOMIC DNA]</scope>
    <source>
        <strain evidence="2 3">SM-1</strain>
    </source>
</reference>
<dbReference type="AlphaFoldDB" id="F9ZLE4"/>